<dbReference type="EMBL" id="UEYP01000017">
    <property type="protein sequence ID" value="SSC65085.1"/>
    <property type="molecule type" value="Genomic_DNA"/>
</dbReference>
<name>A0A376ABA7_9HYPH</name>
<protein>
    <submittedName>
        <fullName evidence="1">Uncharacterized protein</fullName>
    </submittedName>
</protein>
<sequence length="201" mass="23308">MQKLRYFAAPRAAAKPGLPVKAAHTEFLRTGRISRHREDWMPEEKRYLTYEEVAERTGRRLEAAGETTHSRINGFHRSIQFPKLIFHKTLENSPHLGYCHVTAAKTNFAKYADVKWAFYIANFFAEVGGSEQFFEHIRPNYARMYFAVAIHPDKETRSMAIDRSIRDNGLLFRTHDPKEALKNVLMLGARCAELRKIIARI</sequence>
<gene>
    <name evidence="1" type="ORF">RHIZ70_793</name>
</gene>
<dbReference type="InterPro" id="IPR046597">
    <property type="entry name" value="DUF6656"/>
</dbReference>
<reference evidence="2" key="1">
    <citation type="submission" date="2018-07" db="EMBL/GenBank/DDBJ databases">
        <authorList>
            <person name="Peiro R."/>
            <person name="Begona"/>
            <person name="Cbmso G."/>
            <person name="Lopez M."/>
            <person name="Gonzalez S."/>
        </authorList>
    </citation>
    <scope>NUCLEOTIDE SEQUENCE [LARGE SCALE GENOMIC DNA]</scope>
</reference>
<dbReference type="RefSeq" id="WP_115672220.1">
    <property type="nucleotide sequence ID" value="NZ_UEYP01000017.1"/>
</dbReference>
<dbReference type="OrthoDB" id="8276610at2"/>
<dbReference type="AlphaFoldDB" id="A0A376ABA7"/>
<organism evidence="1 2">
    <name type="scientific">Ciceribacter selenitireducens ATCC BAA-1503</name>
    <dbReference type="NCBI Taxonomy" id="1336235"/>
    <lineage>
        <taxon>Bacteria</taxon>
        <taxon>Pseudomonadati</taxon>
        <taxon>Pseudomonadota</taxon>
        <taxon>Alphaproteobacteria</taxon>
        <taxon>Hyphomicrobiales</taxon>
        <taxon>Rhizobiaceae</taxon>
        <taxon>Ciceribacter</taxon>
    </lineage>
</organism>
<proteinExistence type="predicted"/>
<evidence type="ECO:0000313" key="2">
    <source>
        <dbReference type="Proteomes" id="UP000254764"/>
    </source>
</evidence>
<dbReference type="Pfam" id="PF20361">
    <property type="entry name" value="DUF6656"/>
    <property type="match status" value="1"/>
</dbReference>
<dbReference type="Proteomes" id="UP000254764">
    <property type="component" value="Unassembled WGS sequence"/>
</dbReference>
<keyword evidence="2" id="KW-1185">Reference proteome</keyword>
<evidence type="ECO:0000313" key="1">
    <source>
        <dbReference type="EMBL" id="SSC65085.1"/>
    </source>
</evidence>
<accession>A0A376ABA7</accession>